<evidence type="ECO:0000313" key="1">
    <source>
        <dbReference type="EMBL" id="KAJ7711870.1"/>
    </source>
</evidence>
<organism evidence="1 2">
    <name type="scientific">Mycena metata</name>
    <dbReference type="NCBI Taxonomy" id="1033252"/>
    <lineage>
        <taxon>Eukaryota</taxon>
        <taxon>Fungi</taxon>
        <taxon>Dikarya</taxon>
        <taxon>Basidiomycota</taxon>
        <taxon>Agaricomycotina</taxon>
        <taxon>Agaricomycetes</taxon>
        <taxon>Agaricomycetidae</taxon>
        <taxon>Agaricales</taxon>
        <taxon>Marasmiineae</taxon>
        <taxon>Mycenaceae</taxon>
        <taxon>Mycena</taxon>
    </lineage>
</organism>
<name>A0AAD7H455_9AGAR</name>
<dbReference type="EMBL" id="JARKIB010000383">
    <property type="protein sequence ID" value="KAJ7711870.1"/>
    <property type="molecule type" value="Genomic_DNA"/>
</dbReference>
<dbReference type="Proteomes" id="UP001215598">
    <property type="component" value="Unassembled WGS sequence"/>
</dbReference>
<comment type="caution">
    <text evidence="1">The sequence shown here is derived from an EMBL/GenBank/DDBJ whole genome shotgun (WGS) entry which is preliminary data.</text>
</comment>
<reference evidence="1" key="1">
    <citation type="submission" date="2023-03" db="EMBL/GenBank/DDBJ databases">
        <title>Massive genome expansion in bonnet fungi (Mycena s.s.) driven by repeated elements and novel gene families across ecological guilds.</title>
        <authorList>
            <consortium name="Lawrence Berkeley National Laboratory"/>
            <person name="Harder C.B."/>
            <person name="Miyauchi S."/>
            <person name="Viragh M."/>
            <person name="Kuo A."/>
            <person name="Thoen E."/>
            <person name="Andreopoulos B."/>
            <person name="Lu D."/>
            <person name="Skrede I."/>
            <person name="Drula E."/>
            <person name="Henrissat B."/>
            <person name="Morin E."/>
            <person name="Kohler A."/>
            <person name="Barry K."/>
            <person name="LaButti K."/>
            <person name="Morin E."/>
            <person name="Salamov A."/>
            <person name="Lipzen A."/>
            <person name="Mereny Z."/>
            <person name="Hegedus B."/>
            <person name="Baldrian P."/>
            <person name="Stursova M."/>
            <person name="Weitz H."/>
            <person name="Taylor A."/>
            <person name="Grigoriev I.V."/>
            <person name="Nagy L.G."/>
            <person name="Martin F."/>
            <person name="Kauserud H."/>
        </authorList>
    </citation>
    <scope>NUCLEOTIDE SEQUENCE</scope>
    <source>
        <strain evidence="1">CBHHK182m</strain>
    </source>
</reference>
<accession>A0AAD7H455</accession>
<gene>
    <name evidence="1" type="ORF">B0H16DRAFT_1703284</name>
</gene>
<protein>
    <submittedName>
        <fullName evidence="1">Uncharacterized protein</fullName>
    </submittedName>
</protein>
<proteinExistence type="predicted"/>
<dbReference type="AlphaFoldDB" id="A0AAD7H455"/>
<evidence type="ECO:0000313" key="2">
    <source>
        <dbReference type="Proteomes" id="UP001215598"/>
    </source>
</evidence>
<sequence>MPEFYSGSNPFERRTEPERGFKVQVQRIPEPNAAFEFGVRGKRARTRTEPNLASTTPPTRLGGGGWCIETVRGVPRCTARCQIAAAAGGTGLMLPPAPGAGPALRRPRAWVAVGQGYRASVDSSHLQPPGALFSQSRSAVGFDTAPWDPARIVECAIPHSPGREGAQGYKARACKVLINKSTSLIDIDVDDDALIAEATGSQGL</sequence>
<keyword evidence="2" id="KW-1185">Reference proteome</keyword>